<evidence type="ECO:0000256" key="4">
    <source>
        <dbReference type="ARBA" id="ARBA00022840"/>
    </source>
</evidence>
<comment type="caution">
    <text evidence="6">The sequence shown here is derived from an EMBL/GenBank/DDBJ whole genome shotgun (WGS) entry which is preliminary data.</text>
</comment>
<evidence type="ECO:0000256" key="3">
    <source>
        <dbReference type="ARBA" id="ARBA00022777"/>
    </source>
</evidence>
<evidence type="ECO:0000256" key="2">
    <source>
        <dbReference type="ARBA" id="ARBA00022741"/>
    </source>
</evidence>
<reference evidence="6 7" key="1">
    <citation type="submission" date="2016-04" db="EMBL/GenBank/DDBJ databases">
        <title>ATOL: Assembling a taxonomically balanced genome-scale reconstruction of the evolutionary history of the Enterobacteriaceae.</title>
        <authorList>
            <person name="Plunkett G.III."/>
            <person name="Neeno-Eckwall E.C."/>
            <person name="Glasner J.D."/>
            <person name="Perna N.T."/>
        </authorList>
    </citation>
    <scope>NUCLEOTIDE SEQUENCE [LARGE SCALE GENOMIC DNA]</scope>
    <source>
        <strain evidence="6 7">ATCC 51607</strain>
    </source>
</reference>
<dbReference type="InterPro" id="IPR006204">
    <property type="entry name" value="GHMP_kinase_N_dom"/>
</dbReference>
<keyword evidence="2" id="KW-0547">Nucleotide-binding</keyword>
<dbReference type="AlphaFoldDB" id="A0A1B7HQQ1"/>
<dbReference type="GO" id="GO:0016301">
    <property type="term" value="F:kinase activity"/>
    <property type="evidence" value="ECO:0007669"/>
    <property type="project" value="UniProtKB-KW"/>
</dbReference>
<accession>A0A1B7HQQ1</accession>
<keyword evidence="4" id="KW-0067">ATP-binding</keyword>
<organism evidence="6 7">
    <name type="scientific">Buttiauxella noackiae ATCC 51607</name>
    <dbReference type="NCBI Taxonomy" id="1354255"/>
    <lineage>
        <taxon>Bacteria</taxon>
        <taxon>Pseudomonadati</taxon>
        <taxon>Pseudomonadota</taxon>
        <taxon>Gammaproteobacteria</taxon>
        <taxon>Enterobacterales</taxon>
        <taxon>Enterobacteriaceae</taxon>
        <taxon>Buttiauxella</taxon>
    </lineage>
</organism>
<proteinExistence type="predicted"/>
<evidence type="ECO:0000259" key="5">
    <source>
        <dbReference type="Pfam" id="PF00288"/>
    </source>
</evidence>
<dbReference type="PANTHER" id="PTHR43527:SF1">
    <property type="entry name" value="L-THREONINE KINASE"/>
    <property type="match status" value="1"/>
</dbReference>
<keyword evidence="1" id="KW-0808">Transferase</keyword>
<dbReference type="GO" id="GO:0005524">
    <property type="term" value="F:ATP binding"/>
    <property type="evidence" value="ECO:0007669"/>
    <property type="project" value="UniProtKB-KW"/>
</dbReference>
<evidence type="ECO:0000313" key="6">
    <source>
        <dbReference type="EMBL" id="OAT17966.1"/>
    </source>
</evidence>
<dbReference type="Gene3D" id="3.30.230.10">
    <property type="match status" value="1"/>
</dbReference>
<dbReference type="Proteomes" id="UP000078286">
    <property type="component" value="Unassembled WGS sequence"/>
</dbReference>
<dbReference type="PANTHER" id="PTHR43527">
    <property type="entry name" value="4-DIPHOSPHOCYTIDYL-2-C-METHYL-D-ERYTHRITOL KINASE, CHLOROPLASTIC"/>
    <property type="match status" value="1"/>
</dbReference>
<dbReference type="PATRIC" id="fig|1354255.3.peg.2019"/>
<dbReference type="EMBL" id="LXEO01000021">
    <property type="protein sequence ID" value="OAT17966.1"/>
    <property type="molecule type" value="Genomic_DNA"/>
</dbReference>
<name>A0A1B7HQQ1_9ENTR</name>
<evidence type="ECO:0000256" key="1">
    <source>
        <dbReference type="ARBA" id="ARBA00022679"/>
    </source>
</evidence>
<dbReference type="SUPFAM" id="SSF54211">
    <property type="entry name" value="Ribosomal protein S5 domain 2-like"/>
    <property type="match status" value="1"/>
</dbReference>
<feature type="domain" description="GHMP kinase N-terminal" evidence="5">
    <location>
        <begin position="58"/>
        <end position="124"/>
    </location>
</feature>
<dbReference type="InterPro" id="IPR020568">
    <property type="entry name" value="Ribosomal_Su5_D2-typ_SF"/>
</dbReference>
<keyword evidence="7" id="KW-1185">Reference proteome</keyword>
<dbReference type="InterPro" id="IPR014721">
    <property type="entry name" value="Ribsml_uS5_D2-typ_fold_subgr"/>
</dbReference>
<dbReference type="Pfam" id="PF00288">
    <property type="entry name" value="GHMP_kinases_N"/>
    <property type="match status" value="1"/>
</dbReference>
<dbReference type="InterPro" id="IPR012363">
    <property type="entry name" value="PduX"/>
</dbReference>
<evidence type="ECO:0000313" key="7">
    <source>
        <dbReference type="Proteomes" id="UP000078286"/>
    </source>
</evidence>
<protein>
    <submittedName>
        <fullName evidence="6">Threonine kinase</fullName>
    </submittedName>
</protein>
<sequence>MANTMAEARCPASCGELIQGWIGGGEKLVSCPIDWFSTVEVSEGMKLSGERPRMRQMLERVVAYYGYSTALANSLNITLESTIPVGKGLASSTADIAATAVATARHLGEMLDESTLAGLCVQLEPTDSTIFRKPTLFDHIQAQVQISFQPTPMVEILLLESNTTLLTEDYHRYQREPVLIRNARLLDNAWQTLQHSCQQQDARMLGQAATMSAKACQQLLVKPMFSQLLALIEELDLYGLNVAHSGSVVGLMLDTRKHDVEKILWLIKDLEIDRHYPQQHLVKMIEGGVR</sequence>
<gene>
    <name evidence="6" type="ORF">M979_1955</name>
</gene>
<dbReference type="PIRSF" id="PIRSF033887">
    <property type="entry name" value="PduX"/>
    <property type="match status" value="1"/>
</dbReference>
<keyword evidence="3 6" id="KW-0418">Kinase</keyword>